<dbReference type="eggNOG" id="COG3119">
    <property type="taxonomic scope" value="Bacteria"/>
</dbReference>
<dbReference type="PROSITE" id="PS00523">
    <property type="entry name" value="SULFATASE_1"/>
    <property type="match status" value="1"/>
</dbReference>
<protein>
    <submittedName>
        <fullName evidence="6">Sulfatase</fullName>
    </submittedName>
</protein>
<keyword evidence="7" id="KW-1185">Reference proteome</keyword>
<dbReference type="InterPro" id="IPR024607">
    <property type="entry name" value="Sulfatase_CS"/>
</dbReference>
<evidence type="ECO:0000313" key="6">
    <source>
        <dbReference type="EMBL" id="AEL28373.1"/>
    </source>
</evidence>
<dbReference type="Proteomes" id="UP000001635">
    <property type="component" value="Chromosome"/>
</dbReference>
<keyword evidence="4" id="KW-0106">Calcium</keyword>
<dbReference type="RefSeq" id="WP_014022653.1">
    <property type="nucleotide sequence ID" value="NC_015914.1"/>
</dbReference>
<dbReference type="GO" id="GO:0046872">
    <property type="term" value="F:metal ion binding"/>
    <property type="evidence" value="ECO:0007669"/>
    <property type="project" value="UniProtKB-KW"/>
</dbReference>
<organism evidence="6 7">
    <name type="scientific">Cyclobacterium marinum (strain ATCC 25205 / DSM 745 / LMG 13164 / NCIMB 1802)</name>
    <name type="common">Flectobacillus marinus</name>
    <dbReference type="NCBI Taxonomy" id="880070"/>
    <lineage>
        <taxon>Bacteria</taxon>
        <taxon>Pseudomonadati</taxon>
        <taxon>Bacteroidota</taxon>
        <taxon>Cytophagia</taxon>
        <taxon>Cytophagales</taxon>
        <taxon>Cyclobacteriaceae</taxon>
        <taxon>Cyclobacterium</taxon>
    </lineage>
</organism>
<dbReference type="InterPro" id="IPR000917">
    <property type="entry name" value="Sulfatase_N"/>
</dbReference>
<evidence type="ECO:0000256" key="1">
    <source>
        <dbReference type="ARBA" id="ARBA00008779"/>
    </source>
</evidence>
<proteinExistence type="inferred from homology"/>
<comment type="similarity">
    <text evidence="1">Belongs to the sulfatase family.</text>
</comment>
<dbReference type="InterPro" id="IPR017850">
    <property type="entry name" value="Alkaline_phosphatase_core_sf"/>
</dbReference>
<sequence length="522" mass="58640">MLDKILMMNKFLNQRSIWLISIAISIGFSCKSENKAGSNKEVEPESDLPNIVLLLGDDHGWDETGYNGHPFLHTPVLDEMAKSGVRMDRFYSASPVCSPTRGSIITGRHPNRYGTFTPGYSIRPEEISIAELMKNAGYVTSHLGKWHLGPVKEASPTNPKHFGFDEYLSHDNFFEMNPHLSRNGAEPVVFEGESSEILIAEAIDFIERSKEKNQPFFIVIWYGSPHEPYSAKPEDLALYDNLPEDFGNRMVKLTSNETGGPVERLQREVLRERFAEITAMDRSIGQLRTYLDGEGIRDNTLLWYFGDNGTPQEGNATVPFRGQKGRVYEGGVRVPSVLEWPEKIKNPFITEVHGVSSDVFPTLCEITGQALPDRPIDGISLLPMLEGKMDKRPEPIAFWNGRPRNNGEGLADYIDPELQKGTSPLVKLMNGIPTRNFKNFKQTDIQGEDYSGPRTLLGNQYKLVIHGGTGDAAEKELFDINADPAEENNILSDHPEIAEKMENTLHDWQQSVLESLIGKDYQ</sequence>
<dbReference type="STRING" id="880070.Cycma_4687"/>
<dbReference type="GO" id="GO:0004065">
    <property type="term" value="F:arylsulfatase activity"/>
    <property type="evidence" value="ECO:0007669"/>
    <property type="project" value="TreeGrafter"/>
</dbReference>
<dbReference type="SUPFAM" id="SSF53649">
    <property type="entry name" value="Alkaline phosphatase-like"/>
    <property type="match status" value="1"/>
</dbReference>
<reference evidence="7" key="1">
    <citation type="submission" date="2011-07" db="EMBL/GenBank/DDBJ databases">
        <title>The complete genome of Cyclobacterium marinum DSM 745.</title>
        <authorList>
            <person name="Lucas S."/>
            <person name="Han J."/>
            <person name="Lapidus A."/>
            <person name="Bruce D."/>
            <person name="Goodwin L."/>
            <person name="Pitluck S."/>
            <person name="Peters L."/>
            <person name="Kyrpides N."/>
            <person name="Mavromatis K."/>
            <person name="Ivanova N."/>
            <person name="Ovchinnikova G."/>
            <person name="Chertkov O."/>
            <person name="Detter J.C."/>
            <person name="Tapia R."/>
            <person name="Han C."/>
            <person name="Land M."/>
            <person name="Hauser L."/>
            <person name="Markowitz V."/>
            <person name="Cheng J.-F."/>
            <person name="Hugenholtz P."/>
            <person name="Woyke T."/>
            <person name="Wu D."/>
            <person name="Tindall B."/>
            <person name="Schuetze A."/>
            <person name="Brambilla E."/>
            <person name="Klenk H.-P."/>
            <person name="Eisen J.A."/>
        </authorList>
    </citation>
    <scope>NUCLEOTIDE SEQUENCE [LARGE SCALE GENOMIC DNA]</scope>
    <source>
        <strain evidence="7">ATCC 25205 / DSM 745 / LMG 13164 / NCIMB 1802</strain>
    </source>
</reference>
<dbReference type="Gene3D" id="3.30.1120.10">
    <property type="match status" value="1"/>
</dbReference>
<dbReference type="KEGG" id="cmr:Cycma_4687"/>
<feature type="domain" description="Sulfatase N-terminal" evidence="5">
    <location>
        <begin position="49"/>
        <end position="368"/>
    </location>
</feature>
<dbReference type="HOGENOM" id="CLU_006332_10_4_10"/>
<dbReference type="Gene3D" id="3.40.720.10">
    <property type="entry name" value="Alkaline Phosphatase, subunit A"/>
    <property type="match status" value="1"/>
</dbReference>
<dbReference type="EMBL" id="CP002955">
    <property type="protein sequence ID" value="AEL28373.1"/>
    <property type="molecule type" value="Genomic_DNA"/>
</dbReference>
<dbReference type="Pfam" id="PF00884">
    <property type="entry name" value="Sulfatase"/>
    <property type="match status" value="1"/>
</dbReference>
<evidence type="ECO:0000256" key="4">
    <source>
        <dbReference type="ARBA" id="ARBA00022837"/>
    </source>
</evidence>
<dbReference type="InterPro" id="IPR050738">
    <property type="entry name" value="Sulfatase"/>
</dbReference>
<gene>
    <name evidence="6" type="ordered locus">Cycma_4687</name>
</gene>
<evidence type="ECO:0000313" key="7">
    <source>
        <dbReference type="Proteomes" id="UP000001635"/>
    </source>
</evidence>
<dbReference type="AlphaFoldDB" id="G0J4D3"/>
<dbReference type="PROSITE" id="PS51257">
    <property type="entry name" value="PROKAR_LIPOPROTEIN"/>
    <property type="match status" value="1"/>
</dbReference>
<name>G0J4D3_CYCMS</name>
<dbReference type="PANTHER" id="PTHR42693:SF53">
    <property type="entry name" value="ENDO-4-O-SULFATASE"/>
    <property type="match status" value="1"/>
</dbReference>
<keyword evidence="2" id="KW-0479">Metal-binding</keyword>
<dbReference type="PANTHER" id="PTHR42693">
    <property type="entry name" value="ARYLSULFATASE FAMILY MEMBER"/>
    <property type="match status" value="1"/>
</dbReference>
<accession>G0J4D3</accession>
<keyword evidence="3" id="KW-0378">Hydrolase</keyword>
<evidence type="ECO:0000256" key="3">
    <source>
        <dbReference type="ARBA" id="ARBA00022801"/>
    </source>
</evidence>
<evidence type="ECO:0000256" key="2">
    <source>
        <dbReference type="ARBA" id="ARBA00022723"/>
    </source>
</evidence>
<evidence type="ECO:0000259" key="5">
    <source>
        <dbReference type="Pfam" id="PF00884"/>
    </source>
</evidence>